<feature type="transmembrane region" description="Helical" evidence="1">
    <location>
        <begin position="81"/>
        <end position="101"/>
    </location>
</feature>
<accession>A0A382FZK0</accession>
<gene>
    <name evidence="2" type="ORF">METZ01_LOCUS220551</name>
</gene>
<proteinExistence type="predicted"/>
<dbReference type="AlphaFoldDB" id="A0A382FZK0"/>
<sequence>MSEKLFSLLSGIIFGIGLVISGMTNPEKVIGFLSLTYNWDASLIFVMGGAIIVTTPVFFILKNKTSSSLGLEIKLPQKKDLDKNLLLGSSLFGIGWGLVGLCPGPAISSIAFFEPITIIFLVSMVVGILINKYI</sequence>
<keyword evidence="1" id="KW-0472">Membrane</keyword>
<evidence type="ECO:0000256" key="1">
    <source>
        <dbReference type="SAM" id="Phobius"/>
    </source>
</evidence>
<keyword evidence="1" id="KW-1133">Transmembrane helix</keyword>
<evidence type="ECO:0008006" key="3">
    <source>
        <dbReference type="Google" id="ProtNLM"/>
    </source>
</evidence>
<dbReference type="EMBL" id="UINC01052402">
    <property type="protein sequence ID" value="SVB67697.1"/>
    <property type="molecule type" value="Genomic_DNA"/>
</dbReference>
<feature type="transmembrane region" description="Helical" evidence="1">
    <location>
        <begin position="5"/>
        <end position="23"/>
    </location>
</feature>
<feature type="transmembrane region" description="Helical" evidence="1">
    <location>
        <begin position="43"/>
        <end position="61"/>
    </location>
</feature>
<protein>
    <recommendedName>
        <fullName evidence="3">Sulphur transport domain-containing protein</fullName>
    </recommendedName>
</protein>
<evidence type="ECO:0000313" key="2">
    <source>
        <dbReference type="EMBL" id="SVB67697.1"/>
    </source>
</evidence>
<name>A0A382FZK0_9ZZZZ</name>
<reference evidence="2" key="1">
    <citation type="submission" date="2018-05" db="EMBL/GenBank/DDBJ databases">
        <authorList>
            <person name="Lanie J.A."/>
            <person name="Ng W.-L."/>
            <person name="Kazmierczak K.M."/>
            <person name="Andrzejewski T.M."/>
            <person name="Davidsen T.M."/>
            <person name="Wayne K.J."/>
            <person name="Tettelin H."/>
            <person name="Glass J.I."/>
            <person name="Rusch D."/>
            <person name="Podicherti R."/>
            <person name="Tsui H.-C.T."/>
            <person name="Winkler M.E."/>
        </authorList>
    </citation>
    <scope>NUCLEOTIDE SEQUENCE</scope>
</reference>
<dbReference type="Pfam" id="PF20398">
    <property type="entry name" value="DUF6691"/>
    <property type="match status" value="1"/>
</dbReference>
<keyword evidence="1" id="KW-0812">Transmembrane</keyword>
<organism evidence="2">
    <name type="scientific">marine metagenome</name>
    <dbReference type="NCBI Taxonomy" id="408172"/>
    <lineage>
        <taxon>unclassified sequences</taxon>
        <taxon>metagenomes</taxon>
        <taxon>ecological metagenomes</taxon>
    </lineage>
</organism>
<feature type="transmembrane region" description="Helical" evidence="1">
    <location>
        <begin position="107"/>
        <end position="130"/>
    </location>
</feature>
<dbReference type="InterPro" id="IPR046513">
    <property type="entry name" value="DUF6691"/>
</dbReference>